<dbReference type="EMBL" id="UZAH01026749">
    <property type="protein sequence ID" value="VDO84884.1"/>
    <property type="molecule type" value="Genomic_DNA"/>
</dbReference>
<organism evidence="2 3">
    <name type="scientific">Heligmosomoides polygyrus</name>
    <name type="common">Parasitic roundworm</name>
    <dbReference type="NCBI Taxonomy" id="6339"/>
    <lineage>
        <taxon>Eukaryota</taxon>
        <taxon>Metazoa</taxon>
        <taxon>Ecdysozoa</taxon>
        <taxon>Nematoda</taxon>
        <taxon>Chromadorea</taxon>
        <taxon>Rhabditida</taxon>
        <taxon>Rhabditina</taxon>
        <taxon>Rhabditomorpha</taxon>
        <taxon>Strongyloidea</taxon>
        <taxon>Heligmosomidae</taxon>
        <taxon>Heligmosomoides</taxon>
    </lineage>
</organism>
<dbReference type="Proteomes" id="UP000050761">
    <property type="component" value="Unassembled WGS sequence"/>
</dbReference>
<evidence type="ECO:0000313" key="3">
    <source>
        <dbReference type="WBParaSite" id="HPBE_0001038701-mRNA-1"/>
    </source>
</evidence>
<evidence type="ECO:0000313" key="2">
    <source>
        <dbReference type="Proteomes" id="UP000050761"/>
    </source>
</evidence>
<accession>A0A183FRD8</accession>
<reference evidence="3" key="2">
    <citation type="submission" date="2019-09" db="UniProtKB">
        <authorList>
            <consortium name="WormBaseParasite"/>
        </authorList>
    </citation>
    <scope>IDENTIFICATION</scope>
</reference>
<evidence type="ECO:0000313" key="1">
    <source>
        <dbReference type="EMBL" id="VDO84884.1"/>
    </source>
</evidence>
<gene>
    <name evidence="1" type="ORF">HPBE_LOCUS10388</name>
</gene>
<protein>
    <submittedName>
        <fullName evidence="3">Separase</fullName>
    </submittedName>
</protein>
<dbReference type="WBParaSite" id="HPBE_0001038701-mRNA-1">
    <property type="protein sequence ID" value="HPBE_0001038701-mRNA-1"/>
    <property type="gene ID" value="HPBE_0001038701"/>
</dbReference>
<accession>A0A3P7ZLF0</accession>
<sequence>MPAAIDHRVVYNNCIQYLELYINDLAAIQDEVFNVFKEQFKLEQICEPTSSPKYLTVMSKFVAVCAERGDIYKNVMKCYTLWKDKLEPHVKDCSKKHMYAVLPLRLAACFFLNGDYYKALLCLRHSIRLEHKSLALRIMALRWSVYLGEWEMLEMALEFEKLKPPKSAGDNDSVTAQLLFATEIAKNFLDFNRDHKSRPICAKRILELTNEINADTRTTFHTFESQLFANWICSQLPKVGNFRVDDLEFLDSFNCLHRAVSKAEGVMKNRVNGIQKENVQLEFKKAATDPTDFMKVCSSVAECCDIRRDYSIELLNVGLIGDSAANCQLGLWGALRTGVLFRTQQFVNMNTLIRLCVVHPDFKNDLPNCLEMMRSMYSSEYAQSKNSLFGCSKKKPAEVTFSDEAPADIESSLARNATAKSPSRAMQKSVAASIMESFEELRLESTKTPPRGRSPGRVASKFIDSFHELTLSETKSYLHELSENCCCSVCEFCKVNYNAAFEYWFSSFLYESMSDAAIQAVEENFHAIRAQVAVEQRAVLGKKVKPRPPTTMCETLAMCAVRWLRRLEDSSWDRENAKLKALRDGVVKSALKASGVGVRVHR</sequence>
<proteinExistence type="predicted"/>
<dbReference type="OrthoDB" id="10255632at2759"/>
<name>A0A183FRD8_HELPZ</name>
<reference evidence="1 2" key="1">
    <citation type="submission" date="2018-11" db="EMBL/GenBank/DDBJ databases">
        <authorList>
            <consortium name="Pathogen Informatics"/>
        </authorList>
    </citation>
    <scope>NUCLEOTIDE SEQUENCE [LARGE SCALE GENOMIC DNA]</scope>
</reference>
<dbReference type="AlphaFoldDB" id="A0A183FRD8"/>
<keyword evidence="2" id="KW-1185">Reference proteome</keyword>